<feature type="transmembrane region" description="Helical" evidence="7">
    <location>
        <begin position="106"/>
        <end position="127"/>
    </location>
</feature>
<feature type="transmembrane region" description="Helical" evidence="7">
    <location>
        <begin position="249"/>
        <end position="270"/>
    </location>
</feature>
<evidence type="ECO:0000256" key="2">
    <source>
        <dbReference type="ARBA" id="ARBA00022448"/>
    </source>
</evidence>
<dbReference type="InterPro" id="IPR010290">
    <property type="entry name" value="TM_effector"/>
</dbReference>
<feature type="transmembrane region" description="Helical" evidence="7">
    <location>
        <begin position="176"/>
        <end position="193"/>
    </location>
</feature>
<dbReference type="PANTHER" id="PTHR23513">
    <property type="entry name" value="INTEGRAL MEMBRANE EFFLUX PROTEIN-RELATED"/>
    <property type="match status" value="1"/>
</dbReference>
<gene>
    <name evidence="8" type="ORF">EV383_0887</name>
</gene>
<protein>
    <submittedName>
        <fullName evidence="8">Transmembrane secretion effector</fullName>
    </submittedName>
</protein>
<feature type="transmembrane region" description="Helical" evidence="7">
    <location>
        <begin position="282"/>
        <end position="300"/>
    </location>
</feature>
<comment type="subcellular location">
    <subcellularLocation>
        <location evidence="1">Cell inner membrane</location>
        <topology evidence="1">Multi-pass membrane protein</topology>
    </subcellularLocation>
</comment>
<evidence type="ECO:0000256" key="4">
    <source>
        <dbReference type="ARBA" id="ARBA00022692"/>
    </source>
</evidence>
<feature type="transmembrane region" description="Helical" evidence="7">
    <location>
        <begin position="401"/>
        <end position="423"/>
    </location>
</feature>
<dbReference type="EMBL" id="SHKL01000001">
    <property type="protein sequence ID" value="RZT84053.1"/>
    <property type="molecule type" value="Genomic_DNA"/>
</dbReference>
<feature type="transmembrane region" description="Helical" evidence="7">
    <location>
        <begin position="312"/>
        <end position="330"/>
    </location>
</feature>
<dbReference type="Pfam" id="PF05977">
    <property type="entry name" value="MFS_3"/>
    <property type="match status" value="1"/>
</dbReference>
<dbReference type="Gene3D" id="1.20.1250.20">
    <property type="entry name" value="MFS general substrate transporter like domains"/>
    <property type="match status" value="1"/>
</dbReference>
<evidence type="ECO:0000256" key="5">
    <source>
        <dbReference type="ARBA" id="ARBA00022989"/>
    </source>
</evidence>
<dbReference type="OrthoDB" id="5494559at2"/>
<keyword evidence="9" id="KW-1185">Reference proteome</keyword>
<dbReference type="SUPFAM" id="SSF103473">
    <property type="entry name" value="MFS general substrate transporter"/>
    <property type="match status" value="1"/>
</dbReference>
<accession>A0A4Q7UVE9</accession>
<feature type="transmembrane region" description="Helical" evidence="7">
    <location>
        <begin position="20"/>
        <end position="41"/>
    </location>
</feature>
<organism evidence="8 9">
    <name type="scientific">Pseudonocardia sediminis</name>
    <dbReference type="NCBI Taxonomy" id="1397368"/>
    <lineage>
        <taxon>Bacteria</taxon>
        <taxon>Bacillati</taxon>
        <taxon>Actinomycetota</taxon>
        <taxon>Actinomycetes</taxon>
        <taxon>Pseudonocardiales</taxon>
        <taxon>Pseudonocardiaceae</taxon>
        <taxon>Pseudonocardia</taxon>
    </lineage>
</organism>
<keyword evidence="4 7" id="KW-0812">Transmembrane</keyword>
<feature type="transmembrane region" description="Helical" evidence="7">
    <location>
        <begin position="82"/>
        <end position="100"/>
    </location>
</feature>
<evidence type="ECO:0000256" key="7">
    <source>
        <dbReference type="SAM" id="Phobius"/>
    </source>
</evidence>
<evidence type="ECO:0000313" key="8">
    <source>
        <dbReference type="EMBL" id="RZT84053.1"/>
    </source>
</evidence>
<dbReference type="CDD" id="cd06173">
    <property type="entry name" value="MFS_MefA_like"/>
    <property type="match status" value="1"/>
</dbReference>
<dbReference type="Proteomes" id="UP000291591">
    <property type="component" value="Unassembled WGS sequence"/>
</dbReference>
<evidence type="ECO:0000256" key="6">
    <source>
        <dbReference type="ARBA" id="ARBA00023136"/>
    </source>
</evidence>
<keyword evidence="5 7" id="KW-1133">Transmembrane helix</keyword>
<feature type="transmembrane region" description="Helical" evidence="7">
    <location>
        <begin position="53"/>
        <end position="75"/>
    </location>
</feature>
<name>A0A4Q7UVE9_PSEST</name>
<proteinExistence type="predicted"/>
<keyword evidence="6 7" id="KW-0472">Membrane</keyword>
<dbReference type="RefSeq" id="WP_130288721.1">
    <property type="nucleotide sequence ID" value="NZ_SHKL01000001.1"/>
</dbReference>
<dbReference type="PANTHER" id="PTHR23513:SF9">
    <property type="entry name" value="ENTEROBACTIN EXPORTER ENTS"/>
    <property type="match status" value="1"/>
</dbReference>
<comment type="caution">
    <text evidence="8">The sequence shown here is derived from an EMBL/GenBank/DDBJ whole genome shotgun (WGS) entry which is preliminary data.</text>
</comment>
<keyword evidence="3" id="KW-1003">Cell membrane</keyword>
<dbReference type="InterPro" id="IPR036259">
    <property type="entry name" value="MFS_trans_sf"/>
</dbReference>
<evidence type="ECO:0000256" key="1">
    <source>
        <dbReference type="ARBA" id="ARBA00004429"/>
    </source>
</evidence>
<sequence length="433" mass="43203">MNRLDRVLDLRPLRHRDFRLLWIGTTAQMLGGRVAVVAVLVDVWELTRSPLSVGAIGLVTGVATAVFGLVGGTLADTVDRRGVILVTSAGAALAAALLATQSAAGAGSAVLVLAVVGLQTAFGSLGWSARRAFLTTVLPVGRVPAGVALGHLSAQAATLAGPALAGVVIARWGTGAAYGADALLIAVSLLGVARLPRSRPSAPVVVTADGRAVAGAGERRSMIAAHLTAGFRAATDGLRFVHRRPVLRGALASDLAATVLAMPVALFPVLNQERFGGDPRTLGLFLSAIAVGGLVAGVTSGPVTRSARPGRVGLVAAGVWGVALAGFGLVDGLVPTLVFLAVAGAADTISVISRGGLVQLATPDSYRGRVSSAEYVVGAGGPGIGDARAGAVAGLFSASTAAVTGGLACAVVVAGIAVVSPTLRRWRVPDRPS</sequence>
<keyword evidence="2" id="KW-0813">Transport</keyword>
<evidence type="ECO:0000313" key="9">
    <source>
        <dbReference type="Proteomes" id="UP000291591"/>
    </source>
</evidence>
<evidence type="ECO:0000256" key="3">
    <source>
        <dbReference type="ARBA" id="ARBA00022475"/>
    </source>
</evidence>
<reference evidence="8 9" key="1">
    <citation type="submission" date="2019-02" db="EMBL/GenBank/DDBJ databases">
        <title>Sequencing the genomes of 1000 actinobacteria strains.</title>
        <authorList>
            <person name="Klenk H.-P."/>
        </authorList>
    </citation>
    <scope>NUCLEOTIDE SEQUENCE [LARGE SCALE GENOMIC DNA]</scope>
    <source>
        <strain evidence="8 9">DSM 45779</strain>
    </source>
</reference>
<dbReference type="AlphaFoldDB" id="A0A4Q7UVE9"/>
<dbReference type="GO" id="GO:0005886">
    <property type="term" value="C:plasma membrane"/>
    <property type="evidence" value="ECO:0007669"/>
    <property type="project" value="UniProtKB-SubCell"/>
</dbReference>